<evidence type="ECO:0000313" key="2">
    <source>
        <dbReference type="Proteomes" id="UP000831701"/>
    </source>
</evidence>
<accession>A0ACB8V7A3</accession>
<protein>
    <submittedName>
        <fullName evidence="1">Uncharacterized protein</fullName>
    </submittedName>
</protein>
<comment type="caution">
    <text evidence="1">The sequence shown here is derived from an EMBL/GenBank/DDBJ whole genome shotgun (WGS) entry which is preliminary data.</text>
</comment>
<gene>
    <name evidence="1" type="ORF">L3Q82_005898</name>
</gene>
<dbReference type="EMBL" id="CM041554">
    <property type="protein sequence ID" value="KAI3351351.1"/>
    <property type="molecule type" value="Genomic_DNA"/>
</dbReference>
<proteinExistence type="predicted"/>
<keyword evidence="2" id="KW-1185">Reference proteome</keyword>
<reference evidence="1" key="1">
    <citation type="submission" date="2022-04" db="EMBL/GenBank/DDBJ databases">
        <title>Jade perch genome.</title>
        <authorList>
            <person name="Chao B."/>
        </authorList>
    </citation>
    <scope>NUCLEOTIDE SEQUENCE</scope>
    <source>
        <strain evidence="1">CB-2022</strain>
    </source>
</reference>
<organism evidence="1 2">
    <name type="scientific">Scortum barcoo</name>
    <name type="common">barcoo grunter</name>
    <dbReference type="NCBI Taxonomy" id="214431"/>
    <lineage>
        <taxon>Eukaryota</taxon>
        <taxon>Metazoa</taxon>
        <taxon>Chordata</taxon>
        <taxon>Craniata</taxon>
        <taxon>Vertebrata</taxon>
        <taxon>Euteleostomi</taxon>
        <taxon>Actinopterygii</taxon>
        <taxon>Neopterygii</taxon>
        <taxon>Teleostei</taxon>
        <taxon>Neoteleostei</taxon>
        <taxon>Acanthomorphata</taxon>
        <taxon>Eupercaria</taxon>
        <taxon>Centrarchiformes</taxon>
        <taxon>Terapontoidei</taxon>
        <taxon>Terapontidae</taxon>
        <taxon>Scortum</taxon>
    </lineage>
</organism>
<dbReference type="Proteomes" id="UP000831701">
    <property type="component" value="Chromosome 24"/>
</dbReference>
<sequence length="204" mass="22828">MGVCPNSPHVLCGSGEGMFDRVPRGILWGVHHPRVWGPGAFTKGCSVSVRPGAGAWFTLPPAMMLLQMMLSCWLHHQARTFSLCWSGLQPSVKQHWIAADWIGALRIACAASVVYRKLVTVVVKKELSRKAKLSIYQSIYVPTLTYGHELWVITERTRSRIQAAEMSFLRRGVAGRSLRDKVRSSVTREELGVEPLLPHIKRSQ</sequence>
<name>A0ACB8V7A3_9TELE</name>
<evidence type="ECO:0000313" key="1">
    <source>
        <dbReference type="EMBL" id="KAI3351351.1"/>
    </source>
</evidence>